<accession>A0ABX1Y8L9</accession>
<keyword evidence="1" id="KW-0238">DNA-binding</keyword>
<keyword evidence="4" id="KW-1185">Reference proteome</keyword>
<feature type="domain" description="HTH araC/xylS-type" evidence="2">
    <location>
        <begin position="164"/>
        <end position="199"/>
    </location>
</feature>
<gene>
    <name evidence="3" type="ORF">GC098_38335</name>
</gene>
<protein>
    <recommendedName>
        <fullName evidence="2">HTH araC/xylS-type domain-containing protein</fullName>
    </recommendedName>
</protein>
<dbReference type="InterPro" id="IPR018060">
    <property type="entry name" value="HTH_AraC"/>
</dbReference>
<dbReference type="Gene3D" id="1.10.10.60">
    <property type="entry name" value="Homeodomain-like"/>
    <property type="match status" value="1"/>
</dbReference>
<sequence length="199" mass="22735">MIFLNAPRFISTALVRCNHLDEHHFLANPYTSIFLIQEGRGEVYNGEQLLSISERDLLVIHPSTEYRIRATTEICIRGVLISIDGLHFSGLAQGLLFEPHLQPILRIGEDFHKINRFFSDIHKEATATGVGFLDLIASMLQTLLILLFRLTEHHLRSSTNSISHIAKAYIEQNYQKDLSLVDLAEIVYVSPYHLSHLFK</sequence>
<feature type="non-terminal residue" evidence="3">
    <location>
        <position position="199"/>
    </location>
</feature>
<dbReference type="EMBL" id="WHOA01000258">
    <property type="protein sequence ID" value="NOU77156.1"/>
    <property type="molecule type" value="Genomic_DNA"/>
</dbReference>
<organism evidence="3 4">
    <name type="scientific">Paenibacillus phytorum</name>
    <dbReference type="NCBI Taxonomy" id="2654977"/>
    <lineage>
        <taxon>Bacteria</taxon>
        <taxon>Bacillati</taxon>
        <taxon>Bacillota</taxon>
        <taxon>Bacilli</taxon>
        <taxon>Bacillales</taxon>
        <taxon>Paenibacillaceae</taxon>
        <taxon>Paenibacillus</taxon>
    </lineage>
</organism>
<evidence type="ECO:0000259" key="2">
    <source>
        <dbReference type="PROSITE" id="PS01124"/>
    </source>
</evidence>
<proteinExistence type="predicted"/>
<evidence type="ECO:0000313" key="4">
    <source>
        <dbReference type="Proteomes" id="UP000616779"/>
    </source>
</evidence>
<evidence type="ECO:0000313" key="3">
    <source>
        <dbReference type="EMBL" id="NOU77156.1"/>
    </source>
</evidence>
<dbReference type="PROSITE" id="PS01124">
    <property type="entry name" value="HTH_ARAC_FAMILY_2"/>
    <property type="match status" value="1"/>
</dbReference>
<evidence type="ECO:0000256" key="1">
    <source>
        <dbReference type="ARBA" id="ARBA00023125"/>
    </source>
</evidence>
<dbReference type="SUPFAM" id="SSF51215">
    <property type="entry name" value="Regulatory protein AraC"/>
    <property type="match status" value="1"/>
</dbReference>
<dbReference type="Proteomes" id="UP000616779">
    <property type="component" value="Unassembled WGS sequence"/>
</dbReference>
<comment type="caution">
    <text evidence="3">The sequence shown here is derived from an EMBL/GenBank/DDBJ whole genome shotgun (WGS) entry which is preliminary data.</text>
</comment>
<dbReference type="InterPro" id="IPR037923">
    <property type="entry name" value="HTH-like"/>
</dbReference>
<name>A0ABX1Y8L9_9BACL</name>
<reference evidence="3 4" key="1">
    <citation type="submission" date="2019-10" db="EMBL/GenBank/DDBJ databases">
        <title>Description of Paenibacillus terrestris sp. nov.</title>
        <authorList>
            <person name="Carlier A."/>
            <person name="Qi S."/>
        </authorList>
    </citation>
    <scope>NUCLEOTIDE SEQUENCE [LARGE SCALE GENOMIC DNA]</scope>
    <source>
        <strain evidence="3 4">LMG 31458</strain>
    </source>
</reference>